<protein>
    <submittedName>
        <fullName evidence="1">Uncharacterized protein</fullName>
    </submittedName>
</protein>
<comment type="caution">
    <text evidence="1">The sequence shown here is derived from an EMBL/GenBank/DDBJ whole genome shotgun (WGS) entry which is preliminary data.</text>
</comment>
<organism evidence="1 2">
    <name type="scientific">Ignelater luminosus</name>
    <name type="common">Cucubano</name>
    <name type="synonym">Pyrophorus luminosus</name>
    <dbReference type="NCBI Taxonomy" id="2038154"/>
    <lineage>
        <taxon>Eukaryota</taxon>
        <taxon>Metazoa</taxon>
        <taxon>Ecdysozoa</taxon>
        <taxon>Arthropoda</taxon>
        <taxon>Hexapoda</taxon>
        <taxon>Insecta</taxon>
        <taxon>Pterygota</taxon>
        <taxon>Neoptera</taxon>
        <taxon>Endopterygota</taxon>
        <taxon>Coleoptera</taxon>
        <taxon>Polyphaga</taxon>
        <taxon>Elateriformia</taxon>
        <taxon>Elateroidea</taxon>
        <taxon>Elateridae</taxon>
        <taxon>Agrypninae</taxon>
        <taxon>Pyrophorini</taxon>
        <taxon>Ignelater</taxon>
    </lineage>
</organism>
<accession>A0A8K0CLG5</accession>
<dbReference type="EMBL" id="VTPC01065126">
    <property type="protein sequence ID" value="KAF2889584.1"/>
    <property type="molecule type" value="Genomic_DNA"/>
</dbReference>
<dbReference type="AlphaFoldDB" id="A0A8K0CLG5"/>
<evidence type="ECO:0000313" key="2">
    <source>
        <dbReference type="Proteomes" id="UP000801492"/>
    </source>
</evidence>
<dbReference type="Proteomes" id="UP000801492">
    <property type="component" value="Unassembled WGS sequence"/>
</dbReference>
<dbReference type="OrthoDB" id="6774132at2759"/>
<proteinExistence type="predicted"/>
<gene>
    <name evidence="1" type="ORF">ILUMI_16589</name>
</gene>
<reference evidence="1" key="1">
    <citation type="submission" date="2019-08" db="EMBL/GenBank/DDBJ databases">
        <title>The genome of the North American firefly Photinus pyralis.</title>
        <authorList>
            <consortium name="Photinus pyralis genome working group"/>
            <person name="Fallon T.R."/>
            <person name="Sander Lower S.E."/>
            <person name="Weng J.-K."/>
        </authorList>
    </citation>
    <scope>NUCLEOTIDE SEQUENCE</scope>
    <source>
        <strain evidence="1">TRF0915ILg1</strain>
        <tissue evidence="1">Whole body</tissue>
    </source>
</reference>
<sequence length="95" mass="11317">MIFSRTEAKNQSPLRNFPRVRRPGAISRADELCLVRFLNTYRTMDIKLPDDKPFTYRPHRLSYSEREKVRRIVGRLLENSYCNGAEKERKESLMP</sequence>
<name>A0A8K0CLG5_IGNLU</name>
<keyword evidence="2" id="KW-1185">Reference proteome</keyword>
<evidence type="ECO:0000313" key="1">
    <source>
        <dbReference type="EMBL" id="KAF2889584.1"/>
    </source>
</evidence>